<comment type="caution">
    <text evidence="5">The sequence shown here is derived from an EMBL/GenBank/DDBJ whole genome shotgun (WGS) entry which is preliminary data.</text>
</comment>
<evidence type="ECO:0000256" key="2">
    <source>
        <dbReference type="ARBA" id="ARBA00022723"/>
    </source>
</evidence>
<organism evidence="5 6">
    <name type="scientific">Actinomadura algeriensis</name>
    <dbReference type="NCBI Taxonomy" id="1679523"/>
    <lineage>
        <taxon>Bacteria</taxon>
        <taxon>Bacillati</taxon>
        <taxon>Actinomycetota</taxon>
        <taxon>Actinomycetes</taxon>
        <taxon>Streptosporangiales</taxon>
        <taxon>Thermomonosporaceae</taxon>
        <taxon>Actinomadura</taxon>
    </lineage>
</organism>
<evidence type="ECO:0000313" key="5">
    <source>
        <dbReference type="EMBL" id="MBE1531158.1"/>
    </source>
</evidence>
<evidence type="ECO:0000256" key="3">
    <source>
        <dbReference type="SAM" id="MobiDB-lite"/>
    </source>
</evidence>
<keyword evidence="6" id="KW-1185">Reference proteome</keyword>
<dbReference type="RefSeq" id="WP_404800152.1">
    <property type="nucleotide sequence ID" value="NZ_JADBDZ010000001.1"/>
</dbReference>
<accession>A0ABR9JKS7</accession>
<dbReference type="InterPro" id="IPR027806">
    <property type="entry name" value="HARBI1_dom"/>
</dbReference>
<dbReference type="EMBL" id="JADBDZ010000001">
    <property type="protein sequence ID" value="MBE1531158.1"/>
    <property type="molecule type" value="Genomic_DNA"/>
</dbReference>
<feature type="domain" description="DDE Tnp4" evidence="4">
    <location>
        <begin position="8"/>
        <end position="134"/>
    </location>
</feature>
<reference evidence="5 6" key="1">
    <citation type="submission" date="2020-10" db="EMBL/GenBank/DDBJ databases">
        <title>Sequencing the genomes of 1000 actinobacteria strains.</title>
        <authorList>
            <person name="Klenk H.-P."/>
        </authorList>
    </citation>
    <scope>NUCLEOTIDE SEQUENCE [LARGE SCALE GENOMIC DNA]</scope>
    <source>
        <strain evidence="5 6">DSM 46744</strain>
    </source>
</reference>
<evidence type="ECO:0000313" key="6">
    <source>
        <dbReference type="Proteomes" id="UP000627838"/>
    </source>
</evidence>
<evidence type="ECO:0000259" key="4">
    <source>
        <dbReference type="Pfam" id="PF13359"/>
    </source>
</evidence>
<proteinExistence type="predicted"/>
<feature type="region of interest" description="Disordered" evidence="3">
    <location>
        <begin position="75"/>
        <end position="100"/>
    </location>
</feature>
<dbReference type="Proteomes" id="UP000627838">
    <property type="component" value="Unassembled WGS sequence"/>
</dbReference>
<keyword evidence="2" id="KW-0479">Metal-binding</keyword>
<dbReference type="Pfam" id="PF13359">
    <property type="entry name" value="DDE_Tnp_4"/>
    <property type="match status" value="1"/>
</dbReference>
<comment type="cofactor">
    <cofactor evidence="1">
        <name>a divalent metal cation</name>
        <dbReference type="ChEBI" id="CHEBI:60240"/>
    </cofactor>
</comment>
<name>A0ABR9JKS7_9ACTN</name>
<sequence length="142" mass="15842">MKDDRPFYSGKLDMNPQVIASPDGTVVWVSGPLPGTGPDLAAARIWAWSVTWPPAGSWYWPTRGYIGAAPHIDTPYRGQGKPEPLKDANRSHARLRGPGERAKAQLKNWKILPQLRRCPHRAGHLAKAIHVLQNRKLNARCK</sequence>
<evidence type="ECO:0000256" key="1">
    <source>
        <dbReference type="ARBA" id="ARBA00001968"/>
    </source>
</evidence>
<protein>
    <recommendedName>
        <fullName evidence="4">DDE Tnp4 domain-containing protein</fullName>
    </recommendedName>
</protein>
<gene>
    <name evidence="5" type="ORF">H4W34_000991</name>
</gene>